<dbReference type="RefSeq" id="WP_150437010.1">
    <property type="nucleotide sequence ID" value="NZ_VYKJ01000014.1"/>
</dbReference>
<organism evidence="1 2">
    <name type="scientific">Affinibrenneria salicis</name>
    <dbReference type="NCBI Taxonomy" id="2590031"/>
    <lineage>
        <taxon>Bacteria</taxon>
        <taxon>Pseudomonadati</taxon>
        <taxon>Pseudomonadota</taxon>
        <taxon>Gammaproteobacteria</taxon>
        <taxon>Enterobacterales</taxon>
        <taxon>Pectobacteriaceae</taxon>
        <taxon>Affinibrenneria</taxon>
    </lineage>
</organism>
<keyword evidence="2" id="KW-1185">Reference proteome</keyword>
<sequence>MTAARKRFIAGAVCPRCRMMDTLAVSQDQDISVVTCVRCGYQQRQPDDQEANRADGAADRIIGIFQPD</sequence>
<protein>
    <submittedName>
        <fullName evidence="1">YheV family putative metal-binding protein</fullName>
    </submittedName>
</protein>
<dbReference type="Proteomes" id="UP000335415">
    <property type="component" value="Unassembled WGS sequence"/>
</dbReference>
<dbReference type="AlphaFoldDB" id="A0A5J5FSK0"/>
<gene>
    <name evidence="1" type="ORF">FJU30_21395</name>
</gene>
<proteinExistence type="predicted"/>
<comment type="caution">
    <text evidence="1">The sequence shown here is derived from an EMBL/GenBank/DDBJ whole genome shotgun (WGS) entry which is preliminary data.</text>
</comment>
<evidence type="ECO:0000313" key="1">
    <source>
        <dbReference type="EMBL" id="KAA8996352.1"/>
    </source>
</evidence>
<dbReference type="OrthoDB" id="5881059at2"/>
<name>A0A5J5FSK0_9GAMM</name>
<reference evidence="1 2" key="1">
    <citation type="submission" date="2019-09" db="EMBL/GenBank/DDBJ databases">
        <authorList>
            <person name="Li Y."/>
        </authorList>
    </citation>
    <scope>NUCLEOTIDE SEQUENCE [LARGE SCALE GENOMIC DNA]</scope>
    <source>
        <strain evidence="1 2">L3-3HA</strain>
    </source>
</reference>
<dbReference type="Pfam" id="PF09526">
    <property type="entry name" value="DUF2387"/>
    <property type="match status" value="1"/>
</dbReference>
<dbReference type="NCBIfam" id="TIGR02443">
    <property type="entry name" value="YheV family putative zinc ribbon protein"/>
    <property type="match status" value="1"/>
</dbReference>
<accession>A0A5J5FSK0</accession>
<dbReference type="EMBL" id="VYKJ01000014">
    <property type="protein sequence ID" value="KAA8996352.1"/>
    <property type="molecule type" value="Genomic_DNA"/>
</dbReference>
<dbReference type="InterPro" id="IPR012658">
    <property type="entry name" value="YheV"/>
</dbReference>
<evidence type="ECO:0000313" key="2">
    <source>
        <dbReference type="Proteomes" id="UP000335415"/>
    </source>
</evidence>